<evidence type="ECO:0000256" key="10">
    <source>
        <dbReference type="ARBA" id="ARBA00022723"/>
    </source>
</evidence>
<evidence type="ECO:0000256" key="4">
    <source>
        <dbReference type="ARBA" id="ARBA00012438"/>
    </source>
</evidence>
<organism evidence="20 21">
    <name type="scientific">Cytobacillus horneckiae</name>
    <dbReference type="NCBI Taxonomy" id="549687"/>
    <lineage>
        <taxon>Bacteria</taxon>
        <taxon>Bacillati</taxon>
        <taxon>Bacillota</taxon>
        <taxon>Bacilli</taxon>
        <taxon>Bacillales</taxon>
        <taxon>Bacillaceae</taxon>
        <taxon>Cytobacillus</taxon>
    </lineage>
</organism>
<keyword evidence="14" id="KW-0408">Iron</keyword>
<comment type="subcellular location">
    <subcellularLocation>
        <location evidence="3">Cytoplasm</location>
    </subcellularLocation>
</comment>
<evidence type="ECO:0000256" key="16">
    <source>
        <dbReference type="ARBA" id="ARBA00023014"/>
    </source>
</evidence>
<name>A0A2N0ZFK4_9BACI</name>
<sequence length="215" mass="23755">MTTQPENQKVSSYIIQSQEQEIKRIALELHEGVGQSLYSLFTGLQFIEKAVKEPEMKSYMGNMTNIMEKTIQEIRLLSVELHPPTLTTLGIVPAVKSYLKLYTSTYGIEVTVDHCGDEVPLTERENIALFRVCQEALVNIARYADTSSASVIFIWDKDLLSITIKDSGKGFDVEAGMEKSCGLAAMKERMKLIGGKCSIASNTGEGTAIEVLLPL</sequence>
<dbReference type="Proteomes" id="UP000233343">
    <property type="component" value="Unassembled WGS sequence"/>
</dbReference>
<dbReference type="CDD" id="cd16917">
    <property type="entry name" value="HATPase_UhpB-NarQ-NarX-like"/>
    <property type="match status" value="1"/>
</dbReference>
<evidence type="ECO:0000256" key="5">
    <source>
        <dbReference type="ARBA" id="ARBA00017322"/>
    </source>
</evidence>
<keyword evidence="7" id="KW-0963">Cytoplasm</keyword>
<evidence type="ECO:0000256" key="1">
    <source>
        <dbReference type="ARBA" id="ARBA00000085"/>
    </source>
</evidence>
<dbReference type="EC" id="2.7.13.3" evidence="4"/>
<evidence type="ECO:0000256" key="8">
    <source>
        <dbReference type="ARBA" id="ARBA00022553"/>
    </source>
</evidence>
<dbReference type="Gene3D" id="1.20.5.1930">
    <property type="match status" value="1"/>
</dbReference>
<evidence type="ECO:0000256" key="12">
    <source>
        <dbReference type="ARBA" id="ARBA00022777"/>
    </source>
</evidence>
<reference evidence="20 21" key="1">
    <citation type="journal article" date="2010" name="Int. J. Syst. Evol. Microbiol.">
        <title>Bacillus horneckiae sp. nov., isolated from a spacecraft-assembly clean room.</title>
        <authorList>
            <person name="Vaishampayan P."/>
            <person name="Probst A."/>
            <person name="Krishnamurthi S."/>
            <person name="Ghosh S."/>
            <person name="Osman S."/>
            <person name="McDowall A."/>
            <person name="Ruckmani A."/>
            <person name="Mayilraj S."/>
            <person name="Venkateswaran K."/>
        </authorList>
    </citation>
    <scope>NUCLEOTIDE SEQUENCE [LARGE SCALE GENOMIC DNA]</scope>
    <source>
        <strain evidence="21">1PO1SC</strain>
    </source>
</reference>
<dbReference type="InterPro" id="IPR050482">
    <property type="entry name" value="Sensor_HK_TwoCompSys"/>
</dbReference>
<evidence type="ECO:0000256" key="3">
    <source>
        <dbReference type="ARBA" id="ARBA00004496"/>
    </source>
</evidence>
<dbReference type="GO" id="GO:0046983">
    <property type="term" value="F:protein dimerization activity"/>
    <property type="evidence" value="ECO:0007669"/>
    <property type="project" value="InterPro"/>
</dbReference>
<evidence type="ECO:0000313" key="21">
    <source>
        <dbReference type="Proteomes" id="UP000233343"/>
    </source>
</evidence>
<comment type="catalytic activity">
    <reaction evidence="1">
        <text>ATP + protein L-histidine = ADP + protein N-phospho-L-histidine.</text>
        <dbReference type="EC" id="2.7.13.3"/>
    </reaction>
</comment>
<feature type="domain" description="Histidine kinase" evidence="19">
    <location>
        <begin position="32"/>
        <end position="215"/>
    </location>
</feature>
<keyword evidence="13" id="KW-0067">ATP-binding</keyword>
<dbReference type="PANTHER" id="PTHR24421">
    <property type="entry name" value="NITRATE/NITRITE SENSOR PROTEIN NARX-RELATED"/>
    <property type="match status" value="1"/>
</dbReference>
<keyword evidence="8" id="KW-0597">Phosphoprotein</keyword>
<evidence type="ECO:0000256" key="18">
    <source>
        <dbReference type="ARBA" id="ARBA00030800"/>
    </source>
</evidence>
<evidence type="ECO:0000256" key="17">
    <source>
        <dbReference type="ARBA" id="ARBA00024827"/>
    </source>
</evidence>
<keyword evidence="21" id="KW-1185">Reference proteome</keyword>
<dbReference type="SUPFAM" id="SSF55874">
    <property type="entry name" value="ATPase domain of HSP90 chaperone/DNA topoisomerase II/histidine kinase"/>
    <property type="match status" value="1"/>
</dbReference>
<evidence type="ECO:0000256" key="13">
    <source>
        <dbReference type="ARBA" id="ARBA00022840"/>
    </source>
</evidence>
<evidence type="ECO:0000256" key="2">
    <source>
        <dbReference type="ARBA" id="ARBA00001966"/>
    </source>
</evidence>
<dbReference type="GO" id="GO:0005737">
    <property type="term" value="C:cytoplasm"/>
    <property type="evidence" value="ECO:0007669"/>
    <property type="project" value="UniProtKB-SubCell"/>
</dbReference>
<dbReference type="GO" id="GO:0000155">
    <property type="term" value="F:phosphorelay sensor kinase activity"/>
    <property type="evidence" value="ECO:0007669"/>
    <property type="project" value="InterPro"/>
</dbReference>
<dbReference type="PROSITE" id="PS50109">
    <property type="entry name" value="HIS_KIN"/>
    <property type="match status" value="1"/>
</dbReference>
<dbReference type="EMBL" id="PISD01000030">
    <property type="protein sequence ID" value="PKG28286.1"/>
    <property type="molecule type" value="Genomic_DNA"/>
</dbReference>
<evidence type="ECO:0000256" key="15">
    <source>
        <dbReference type="ARBA" id="ARBA00023012"/>
    </source>
</evidence>
<comment type="function">
    <text evidence="17">Member of the two-component regulatory system NreB/NreC involved in the control of dissimilatory nitrate/nitrite reduction in response to oxygen. NreB functions as a direct oxygen sensor histidine kinase which is autophosphorylated, in the absence of oxygen, probably at the conserved histidine residue, and transfers its phosphate group probably to a conserved aspartate residue of NreC. NreB/NreC activates the expression of the nitrate (narGHJI) and nitrite (nir) reductase operons, as well as the putative nitrate transporter gene narT.</text>
</comment>
<dbReference type="InterPro" id="IPR036890">
    <property type="entry name" value="HATPase_C_sf"/>
</dbReference>
<evidence type="ECO:0000256" key="6">
    <source>
        <dbReference type="ARBA" id="ARBA00022485"/>
    </source>
</evidence>
<gene>
    <name evidence="20" type="ORF">CWS20_13825</name>
</gene>
<dbReference type="Pfam" id="PF02518">
    <property type="entry name" value="HATPase_c"/>
    <property type="match status" value="1"/>
</dbReference>
<dbReference type="Gene3D" id="3.30.565.10">
    <property type="entry name" value="Histidine kinase-like ATPase, C-terminal domain"/>
    <property type="match status" value="1"/>
</dbReference>
<keyword evidence="9" id="KW-0808">Transferase</keyword>
<dbReference type="InterPro" id="IPR004358">
    <property type="entry name" value="Sig_transdc_His_kin-like_C"/>
</dbReference>
<dbReference type="GO" id="GO:0016020">
    <property type="term" value="C:membrane"/>
    <property type="evidence" value="ECO:0007669"/>
    <property type="project" value="InterPro"/>
</dbReference>
<dbReference type="PRINTS" id="PR00344">
    <property type="entry name" value="BCTRLSENSOR"/>
</dbReference>
<comment type="cofactor">
    <cofactor evidence="2">
        <name>[4Fe-4S] cluster</name>
        <dbReference type="ChEBI" id="CHEBI:49883"/>
    </cofactor>
</comment>
<dbReference type="GO" id="GO:0051539">
    <property type="term" value="F:4 iron, 4 sulfur cluster binding"/>
    <property type="evidence" value="ECO:0007669"/>
    <property type="project" value="UniProtKB-KW"/>
</dbReference>
<proteinExistence type="predicted"/>
<dbReference type="InterPro" id="IPR005467">
    <property type="entry name" value="His_kinase_dom"/>
</dbReference>
<keyword evidence="10" id="KW-0479">Metal-binding</keyword>
<dbReference type="Pfam" id="PF07730">
    <property type="entry name" value="HisKA_3"/>
    <property type="match status" value="1"/>
</dbReference>
<dbReference type="GO" id="GO:0005524">
    <property type="term" value="F:ATP binding"/>
    <property type="evidence" value="ECO:0007669"/>
    <property type="project" value="UniProtKB-KW"/>
</dbReference>
<evidence type="ECO:0000256" key="9">
    <source>
        <dbReference type="ARBA" id="ARBA00022679"/>
    </source>
</evidence>
<keyword evidence="6" id="KW-0004">4Fe-4S</keyword>
<keyword evidence="16" id="KW-0411">Iron-sulfur</keyword>
<keyword evidence="12 20" id="KW-0418">Kinase</keyword>
<accession>A0A2N0ZFK4</accession>
<protein>
    <recommendedName>
        <fullName evidence="5">Oxygen sensor histidine kinase NreB</fullName>
        <ecNumber evidence="4">2.7.13.3</ecNumber>
    </recommendedName>
    <alternativeName>
        <fullName evidence="18">Nitrogen regulation protein B</fullName>
    </alternativeName>
</protein>
<evidence type="ECO:0000256" key="14">
    <source>
        <dbReference type="ARBA" id="ARBA00023004"/>
    </source>
</evidence>
<dbReference type="RefSeq" id="WP_066189528.1">
    <property type="nucleotide sequence ID" value="NZ_JAFDQP010000001.1"/>
</dbReference>
<keyword evidence="15" id="KW-0902">Two-component regulatory system</keyword>
<evidence type="ECO:0000256" key="7">
    <source>
        <dbReference type="ARBA" id="ARBA00022490"/>
    </source>
</evidence>
<dbReference type="AlphaFoldDB" id="A0A2N0ZFK4"/>
<evidence type="ECO:0000313" key="20">
    <source>
        <dbReference type="EMBL" id="PKG28286.1"/>
    </source>
</evidence>
<evidence type="ECO:0000259" key="19">
    <source>
        <dbReference type="PROSITE" id="PS50109"/>
    </source>
</evidence>
<dbReference type="GO" id="GO:0046872">
    <property type="term" value="F:metal ion binding"/>
    <property type="evidence" value="ECO:0007669"/>
    <property type="project" value="UniProtKB-KW"/>
</dbReference>
<evidence type="ECO:0000256" key="11">
    <source>
        <dbReference type="ARBA" id="ARBA00022741"/>
    </source>
</evidence>
<comment type="caution">
    <text evidence="20">The sequence shown here is derived from an EMBL/GenBank/DDBJ whole genome shotgun (WGS) entry which is preliminary data.</text>
</comment>
<keyword evidence="11" id="KW-0547">Nucleotide-binding</keyword>
<dbReference type="InterPro" id="IPR011712">
    <property type="entry name" value="Sig_transdc_His_kin_sub3_dim/P"/>
</dbReference>
<dbReference type="InterPro" id="IPR003594">
    <property type="entry name" value="HATPase_dom"/>
</dbReference>
<dbReference type="PANTHER" id="PTHR24421:SF10">
    <property type="entry name" value="NITRATE_NITRITE SENSOR PROTEIN NARQ"/>
    <property type="match status" value="1"/>
</dbReference>